<feature type="domain" description="N-acetyltransferase" evidence="1">
    <location>
        <begin position="9"/>
        <end position="169"/>
    </location>
</feature>
<dbReference type="InterPro" id="IPR016181">
    <property type="entry name" value="Acyl_CoA_acyltransferase"/>
</dbReference>
<comment type="caution">
    <text evidence="2">The sequence shown here is derived from an EMBL/GenBank/DDBJ whole genome shotgun (WGS) entry which is preliminary data.</text>
</comment>
<dbReference type="SUPFAM" id="SSF55729">
    <property type="entry name" value="Acyl-CoA N-acyltransferases (Nat)"/>
    <property type="match status" value="1"/>
</dbReference>
<evidence type="ECO:0000313" key="3">
    <source>
        <dbReference type="Proteomes" id="UP000634011"/>
    </source>
</evidence>
<dbReference type="PANTHER" id="PTHR43792">
    <property type="entry name" value="GNAT FAMILY, PUTATIVE (AFU_ORTHOLOGUE AFUA_3G00765)-RELATED-RELATED"/>
    <property type="match status" value="1"/>
</dbReference>
<protein>
    <submittedName>
        <fullName evidence="2">GNAT family N-acetyltransferase</fullName>
    </submittedName>
</protein>
<dbReference type="EMBL" id="JACOFV010000002">
    <property type="protein sequence ID" value="MBC3860993.1"/>
    <property type="molecule type" value="Genomic_DNA"/>
</dbReference>
<dbReference type="PROSITE" id="PS51186">
    <property type="entry name" value="GNAT"/>
    <property type="match status" value="1"/>
</dbReference>
<dbReference type="Gene3D" id="3.40.630.30">
    <property type="match status" value="1"/>
</dbReference>
<dbReference type="PANTHER" id="PTHR43792:SF1">
    <property type="entry name" value="N-ACETYLTRANSFERASE DOMAIN-CONTAINING PROTEIN"/>
    <property type="match status" value="1"/>
</dbReference>
<organism evidence="2 3">
    <name type="scientific">Undibacterium jejuense</name>
    <dbReference type="NCBI Taxonomy" id="1344949"/>
    <lineage>
        <taxon>Bacteria</taxon>
        <taxon>Pseudomonadati</taxon>
        <taxon>Pseudomonadota</taxon>
        <taxon>Betaproteobacteria</taxon>
        <taxon>Burkholderiales</taxon>
        <taxon>Oxalobacteraceae</taxon>
        <taxon>Undibacterium</taxon>
    </lineage>
</organism>
<sequence>MTILTTARLRLEPITDSHLEGLCHLNSDLEVMRYISGQAETREETLNMIDRVKARWAEFGFSWWSFIDIDTEELIGAGCIQYLGRDPKNPLEIGWRLRKDKWGKGYASEAARAMAAFAFDILKAESLYAICMPENTASSHVMKKLGLNYRGIERWNEKDVATYSIDKATWQKQQEIWLNAG</sequence>
<keyword evidence="3" id="KW-1185">Reference proteome</keyword>
<reference evidence="2" key="1">
    <citation type="submission" date="2020-08" db="EMBL/GenBank/DDBJ databases">
        <title>Novel species isolated from subtropical streams in China.</title>
        <authorList>
            <person name="Lu H."/>
        </authorList>
    </citation>
    <scope>NUCLEOTIDE SEQUENCE</scope>
    <source>
        <strain evidence="2">KACC 12607</strain>
    </source>
</reference>
<dbReference type="Pfam" id="PF13302">
    <property type="entry name" value="Acetyltransf_3"/>
    <property type="match status" value="1"/>
</dbReference>
<gene>
    <name evidence="2" type="ORF">H8K32_02685</name>
</gene>
<dbReference type="AlphaFoldDB" id="A0A923HLP4"/>
<evidence type="ECO:0000259" key="1">
    <source>
        <dbReference type="PROSITE" id="PS51186"/>
    </source>
</evidence>
<dbReference type="Proteomes" id="UP000634011">
    <property type="component" value="Unassembled WGS sequence"/>
</dbReference>
<evidence type="ECO:0000313" key="2">
    <source>
        <dbReference type="EMBL" id="MBC3860993.1"/>
    </source>
</evidence>
<dbReference type="InterPro" id="IPR000182">
    <property type="entry name" value="GNAT_dom"/>
</dbReference>
<dbReference type="InterPro" id="IPR051531">
    <property type="entry name" value="N-acetyltransferase"/>
</dbReference>
<accession>A0A923HLP4</accession>
<dbReference type="RefSeq" id="WP_186910942.1">
    <property type="nucleotide sequence ID" value="NZ_JACOFV010000002.1"/>
</dbReference>
<proteinExistence type="predicted"/>
<name>A0A923HLP4_9BURK</name>
<dbReference type="GO" id="GO:0016747">
    <property type="term" value="F:acyltransferase activity, transferring groups other than amino-acyl groups"/>
    <property type="evidence" value="ECO:0007669"/>
    <property type="project" value="InterPro"/>
</dbReference>